<reference evidence="2" key="1">
    <citation type="submission" date="2021-02" db="EMBL/GenBank/DDBJ databases">
        <title>First Annotated Genome of the Yellow-green Alga Tribonema minus.</title>
        <authorList>
            <person name="Mahan K.M."/>
        </authorList>
    </citation>
    <scope>NUCLEOTIDE SEQUENCE</scope>
    <source>
        <strain evidence="2">UTEX B ZZ1240</strain>
    </source>
</reference>
<keyword evidence="1" id="KW-0732">Signal</keyword>
<gene>
    <name evidence="2" type="ORF">JKP88DRAFT_250442</name>
</gene>
<evidence type="ECO:0000313" key="3">
    <source>
        <dbReference type="Proteomes" id="UP000664859"/>
    </source>
</evidence>
<name>A0A835YIG1_9STRA</name>
<comment type="caution">
    <text evidence="2">The sequence shown here is derived from an EMBL/GenBank/DDBJ whole genome shotgun (WGS) entry which is preliminary data.</text>
</comment>
<dbReference type="AlphaFoldDB" id="A0A835YIG1"/>
<sequence length="443" mass="48229">MKPVTPLLLAYLLASSGNAFRSSFPKFRRRNAAVARSTGQLAVVCMRTEEELGVAGLSDRELLAEIVRKLDRTGAHALTSLADINAAVDTIGKNAGRLVEIEVSKAVRVQSPDLEPVTAGSLVELAGMFRSACPSVLAEMAARELRDKHMIQHVISHAQTELKAHWPMDNVEWVTDGEVNTASVARFLGTILANKEQLDEEVLQERQVLKHALWQVLDVAKAVQARDGSKDKGIKQTDHQLLLKQHVRATVQCGTRHSMPFQEFTRGTALSSTLSLGDEAVTPDEYTCEVGGAMATLVRGLPKYQICGESISATKMAQRNEREVDTLREWRELPEQQRTVPAKLKGTHALAVVARRTVERHSSHILLPESTNSFHKHVISGNDVAISFKGPEQKGQPRTSATFASAKATLLRMAADEVAVSPDVVREGVGLAGAVKEAAEPTL</sequence>
<evidence type="ECO:0000256" key="1">
    <source>
        <dbReference type="SAM" id="SignalP"/>
    </source>
</evidence>
<protein>
    <submittedName>
        <fullName evidence="2">Uncharacterized protein</fullName>
    </submittedName>
</protein>
<feature type="signal peptide" evidence="1">
    <location>
        <begin position="1"/>
        <end position="19"/>
    </location>
</feature>
<dbReference type="EMBL" id="JAFCMP010000554">
    <property type="protein sequence ID" value="KAG5175131.1"/>
    <property type="molecule type" value="Genomic_DNA"/>
</dbReference>
<evidence type="ECO:0000313" key="2">
    <source>
        <dbReference type="EMBL" id="KAG5175131.1"/>
    </source>
</evidence>
<proteinExistence type="predicted"/>
<accession>A0A835YIG1</accession>
<organism evidence="2 3">
    <name type="scientific">Tribonema minus</name>
    <dbReference type="NCBI Taxonomy" id="303371"/>
    <lineage>
        <taxon>Eukaryota</taxon>
        <taxon>Sar</taxon>
        <taxon>Stramenopiles</taxon>
        <taxon>Ochrophyta</taxon>
        <taxon>PX clade</taxon>
        <taxon>Xanthophyceae</taxon>
        <taxon>Tribonematales</taxon>
        <taxon>Tribonemataceae</taxon>
        <taxon>Tribonema</taxon>
    </lineage>
</organism>
<feature type="chain" id="PRO_5032719611" evidence="1">
    <location>
        <begin position="20"/>
        <end position="443"/>
    </location>
</feature>
<dbReference type="Proteomes" id="UP000664859">
    <property type="component" value="Unassembled WGS sequence"/>
</dbReference>
<keyword evidence="3" id="KW-1185">Reference proteome</keyword>